<dbReference type="OrthoDB" id="4952043at2"/>
<gene>
    <name evidence="3" type="ORF">C8046_13610</name>
</gene>
<dbReference type="InterPro" id="IPR036390">
    <property type="entry name" value="WH_DNA-bd_sf"/>
</dbReference>
<evidence type="ECO:0000256" key="1">
    <source>
        <dbReference type="SAM" id="MobiDB-lite"/>
    </source>
</evidence>
<dbReference type="InterPro" id="IPR027395">
    <property type="entry name" value="WH_DNA-bd_dom"/>
</dbReference>
<dbReference type="EMBL" id="PYHR01000002">
    <property type="protein sequence ID" value="PWD51538.1"/>
    <property type="molecule type" value="Genomic_DNA"/>
</dbReference>
<dbReference type="PANTHER" id="PTHR37318">
    <property type="entry name" value="BSL7504 PROTEIN"/>
    <property type="match status" value="1"/>
</dbReference>
<sequence length="112" mass="12059">MTDRDAGPATALDATPAPHPRTELDAELSAPLRLSIVAALSRVGEAEFAAVRDAVETNDAELSRQVSRLEKAGYLEVSKQRSGRYAKTWLSLTAEGLAVFRGHVDALRRITG</sequence>
<protein>
    <submittedName>
        <fullName evidence="3">MarR family transcriptional regulator</fullName>
    </submittedName>
</protein>
<feature type="region of interest" description="Disordered" evidence="1">
    <location>
        <begin position="1"/>
        <end position="22"/>
    </location>
</feature>
<feature type="domain" description="Winged helix DNA-binding" evidence="2">
    <location>
        <begin position="32"/>
        <end position="110"/>
    </location>
</feature>
<organism evidence="3 4">
    <name type="scientific">Serinibacter arcticus</name>
    <dbReference type="NCBI Taxonomy" id="1655435"/>
    <lineage>
        <taxon>Bacteria</taxon>
        <taxon>Bacillati</taxon>
        <taxon>Actinomycetota</taxon>
        <taxon>Actinomycetes</taxon>
        <taxon>Micrococcales</taxon>
        <taxon>Beutenbergiaceae</taxon>
        <taxon>Serinibacter</taxon>
    </lineage>
</organism>
<evidence type="ECO:0000259" key="2">
    <source>
        <dbReference type="Pfam" id="PF13601"/>
    </source>
</evidence>
<dbReference type="Pfam" id="PF13601">
    <property type="entry name" value="HTH_34"/>
    <property type="match status" value="1"/>
</dbReference>
<comment type="caution">
    <text evidence="3">The sequence shown here is derived from an EMBL/GenBank/DDBJ whole genome shotgun (WGS) entry which is preliminary data.</text>
</comment>
<dbReference type="InterPro" id="IPR036388">
    <property type="entry name" value="WH-like_DNA-bd_sf"/>
</dbReference>
<proteinExistence type="predicted"/>
<dbReference type="Gene3D" id="1.10.10.10">
    <property type="entry name" value="Winged helix-like DNA-binding domain superfamily/Winged helix DNA-binding domain"/>
    <property type="match status" value="1"/>
</dbReference>
<accession>A0A2U1ZX27</accession>
<keyword evidence="4" id="KW-1185">Reference proteome</keyword>
<dbReference type="Proteomes" id="UP000245166">
    <property type="component" value="Unassembled WGS sequence"/>
</dbReference>
<name>A0A2U1ZX27_9MICO</name>
<dbReference type="AlphaFoldDB" id="A0A2U1ZX27"/>
<evidence type="ECO:0000313" key="3">
    <source>
        <dbReference type="EMBL" id="PWD51538.1"/>
    </source>
</evidence>
<reference evidence="3 4" key="1">
    <citation type="submission" date="2018-03" db="EMBL/GenBank/DDBJ databases">
        <title>Genome assembly of novel Miniimonas species PCH200.</title>
        <authorList>
            <person name="Thakur V."/>
            <person name="Kumar V."/>
            <person name="Singh D."/>
        </authorList>
    </citation>
    <scope>NUCLEOTIDE SEQUENCE [LARGE SCALE GENOMIC DNA]</scope>
    <source>
        <strain evidence="3 4">PCH200</strain>
    </source>
</reference>
<dbReference type="PANTHER" id="PTHR37318:SF1">
    <property type="entry name" value="BSL7504 PROTEIN"/>
    <property type="match status" value="1"/>
</dbReference>
<evidence type="ECO:0000313" key="4">
    <source>
        <dbReference type="Proteomes" id="UP000245166"/>
    </source>
</evidence>
<dbReference type="RefSeq" id="WP_109229917.1">
    <property type="nucleotide sequence ID" value="NZ_PYHR01000002.1"/>
</dbReference>
<dbReference type="SUPFAM" id="SSF46785">
    <property type="entry name" value="Winged helix' DNA-binding domain"/>
    <property type="match status" value="1"/>
</dbReference>